<evidence type="ECO:0000313" key="2">
    <source>
        <dbReference type="EMBL" id="MBK1660536.1"/>
    </source>
</evidence>
<protein>
    <recommendedName>
        <fullName evidence="1">Hedgehog/Intein (Hint) domain-containing protein</fullName>
    </recommendedName>
</protein>
<dbReference type="InterPro" id="IPR028992">
    <property type="entry name" value="Hedgehog/Intein_dom"/>
</dbReference>
<gene>
    <name evidence="2" type="ORF">CKO45_20130</name>
</gene>
<sequence>MTQSAADWFIYSLNPQGGPTGRPVTGATLDTTATGAGQTLEISERFTVAGTTYAYDGVATATAPSSGTVVTGFRAHIPGTTQKFFFAENGVPFAGWKATYVTTIDPLTDKPVFVDGTVICFYPGTRIRTPDGEAAVETLAIGDLVLTADGQARPVRWVGRQTVATLFADPLRVLPIRIQAGALAEGLPARDLLVSPDHALLLDGVLVQAGALVNGSTIRREAAVPAIFTYHHVELASHELILAEGVPAETFVDNAGRRAFDNWAEHLALYGEDAAIAELDLPRAKAQRQVPQATRAHLAGRAALLSGLTRAA</sequence>
<accession>A0ABS1D155</accession>
<dbReference type="Pfam" id="PF13403">
    <property type="entry name" value="Hint_2"/>
    <property type="match status" value="1"/>
</dbReference>
<feature type="domain" description="Hedgehog/Intein (Hint)" evidence="1">
    <location>
        <begin position="119"/>
        <end position="253"/>
    </location>
</feature>
<dbReference type="Proteomes" id="UP000697995">
    <property type="component" value="Unassembled WGS sequence"/>
</dbReference>
<keyword evidence="3" id="KW-1185">Reference proteome</keyword>
<dbReference type="InterPro" id="IPR036844">
    <property type="entry name" value="Hint_dom_sf"/>
</dbReference>
<reference evidence="2 3" key="1">
    <citation type="journal article" date="2020" name="Microorganisms">
        <title>Osmotic Adaptation and Compatible Solute Biosynthesis of Phototrophic Bacteria as Revealed from Genome Analyses.</title>
        <authorList>
            <person name="Imhoff J.F."/>
            <person name="Rahn T."/>
            <person name="Kunzel S."/>
            <person name="Keller A."/>
            <person name="Neulinger S.C."/>
        </authorList>
    </citation>
    <scope>NUCLEOTIDE SEQUENCE [LARGE SCALE GENOMIC DNA]</scope>
    <source>
        <strain evidence="2 3">DSM 15382</strain>
    </source>
</reference>
<evidence type="ECO:0000259" key="1">
    <source>
        <dbReference type="Pfam" id="PF13403"/>
    </source>
</evidence>
<dbReference type="Gene3D" id="2.170.16.10">
    <property type="entry name" value="Hedgehog/Intein (Hint) domain"/>
    <property type="match status" value="1"/>
</dbReference>
<dbReference type="EMBL" id="NRSG01000187">
    <property type="protein sequence ID" value="MBK1660536.1"/>
    <property type="molecule type" value="Genomic_DNA"/>
</dbReference>
<organism evidence="2 3">
    <name type="scientific">Paracraurococcus ruber</name>
    <dbReference type="NCBI Taxonomy" id="77675"/>
    <lineage>
        <taxon>Bacteria</taxon>
        <taxon>Pseudomonadati</taxon>
        <taxon>Pseudomonadota</taxon>
        <taxon>Alphaproteobacteria</taxon>
        <taxon>Acetobacterales</taxon>
        <taxon>Roseomonadaceae</taxon>
        <taxon>Paracraurococcus</taxon>
    </lineage>
</organism>
<comment type="caution">
    <text evidence="2">The sequence shown here is derived from an EMBL/GenBank/DDBJ whole genome shotgun (WGS) entry which is preliminary data.</text>
</comment>
<dbReference type="PROSITE" id="PS50817">
    <property type="entry name" value="INTEIN_N_TER"/>
    <property type="match status" value="1"/>
</dbReference>
<evidence type="ECO:0000313" key="3">
    <source>
        <dbReference type="Proteomes" id="UP000697995"/>
    </source>
</evidence>
<dbReference type="InterPro" id="IPR006141">
    <property type="entry name" value="Intein_N"/>
</dbReference>
<dbReference type="RefSeq" id="WP_200306008.1">
    <property type="nucleotide sequence ID" value="NZ_NRSG01000187.1"/>
</dbReference>
<dbReference type="SUPFAM" id="SSF51294">
    <property type="entry name" value="Hedgehog/intein (Hint) domain"/>
    <property type="match status" value="1"/>
</dbReference>
<name>A0ABS1D155_9PROT</name>
<proteinExistence type="predicted"/>